<comment type="subcellular location">
    <subcellularLocation>
        <location evidence="1">Cell outer membrane</location>
    </subcellularLocation>
</comment>
<keyword evidence="6" id="KW-1133">Transmembrane helix</keyword>
<dbReference type="InterPro" id="IPR006664">
    <property type="entry name" value="OMP_bac"/>
</dbReference>
<dbReference type="CDD" id="cd07185">
    <property type="entry name" value="OmpA_C-like"/>
    <property type="match status" value="1"/>
</dbReference>
<evidence type="ECO:0000256" key="2">
    <source>
        <dbReference type="ARBA" id="ARBA00023136"/>
    </source>
</evidence>
<dbReference type="EMBL" id="JBHTBS010000004">
    <property type="protein sequence ID" value="MFC7337394.1"/>
    <property type="molecule type" value="Genomic_DNA"/>
</dbReference>
<dbReference type="PANTHER" id="PTHR30329:SF21">
    <property type="entry name" value="LIPOPROTEIN YIAD-RELATED"/>
    <property type="match status" value="1"/>
</dbReference>
<evidence type="ECO:0000256" key="3">
    <source>
        <dbReference type="ARBA" id="ARBA00023237"/>
    </source>
</evidence>
<dbReference type="Gene3D" id="3.30.1330.60">
    <property type="entry name" value="OmpA-like domain"/>
    <property type="match status" value="1"/>
</dbReference>
<feature type="transmembrane region" description="Helical" evidence="6">
    <location>
        <begin position="6"/>
        <end position="24"/>
    </location>
</feature>
<reference evidence="9" key="1">
    <citation type="journal article" date="2019" name="Int. J. Syst. Evol. Microbiol.">
        <title>The Global Catalogue of Microorganisms (GCM) 10K type strain sequencing project: providing services to taxonomists for standard genome sequencing and annotation.</title>
        <authorList>
            <consortium name="The Broad Institute Genomics Platform"/>
            <consortium name="The Broad Institute Genome Sequencing Center for Infectious Disease"/>
            <person name="Wu L."/>
            <person name="Ma J."/>
        </authorList>
    </citation>
    <scope>NUCLEOTIDE SEQUENCE [LARGE SCALE GENOMIC DNA]</scope>
    <source>
        <strain evidence="9">CGMCC 4.1467</strain>
    </source>
</reference>
<dbReference type="PROSITE" id="PS51123">
    <property type="entry name" value="OMPA_2"/>
    <property type="match status" value="1"/>
</dbReference>
<dbReference type="PRINTS" id="PR01021">
    <property type="entry name" value="OMPADOMAIN"/>
</dbReference>
<keyword evidence="3" id="KW-0998">Cell outer membrane</keyword>
<keyword evidence="2 4" id="KW-0472">Membrane</keyword>
<proteinExistence type="predicted"/>
<dbReference type="InterPro" id="IPR050330">
    <property type="entry name" value="Bact_OuterMem_StrucFunc"/>
</dbReference>
<dbReference type="RefSeq" id="WP_379711630.1">
    <property type="nucleotide sequence ID" value="NZ_JBHTBS010000004.1"/>
</dbReference>
<name>A0ABW2L4V0_9BACT</name>
<keyword evidence="9" id="KW-1185">Reference proteome</keyword>
<evidence type="ECO:0000256" key="6">
    <source>
        <dbReference type="SAM" id="Phobius"/>
    </source>
</evidence>
<accession>A0ABW2L4V0</accession>
<evidence type="ECO:0000256" key="5">
    <source>
        <dbReference type="SAM" id="MobiDB-lite"/>
    </source>
</evidence>
<evidence type="ECO:0000256" key="1">
    <source>
        <dbReference type="ARBA" id="ARBA00004442"/>
    </source>
</evidence>
<dbReference type="PANTHER" id="PTHR30329">
    <property type="entry name" value="STATOR ELEMENT OF FLAGELLAR MOTOR COMPLEX"/>
    <property type="match status" value="1"/>
</dbReference>
<evidence type="ECO:0000256" key="4">
    <source>
        <dbReference type="PROSITE-ProRule" id="PRU00473"/>
    </source>
</evidence>
<feature type="compositionally biased region" description="Basic and acidic residues" evidence="5">
    <location>
        <begin position="425"/>
        <end position="438"/>
    </location>
</feature>
<evidence type="ECO:0000313" key="8">
    <source>
        <dbReference type="EMBL" id="MFC7337394.1"/>
    </source>
</evidence>
<comment type="caution">
    <text evidence="8">The sequence shown here is derived from an EMBL/GenBank/DDBJ whole genome shotgun (WGS) entry which is preliminary data.</text>
</comment>
<feature type="domain" description="OmpA-like" evidence="7">
    <location>
        <begin position="324"/>
        <end position="445"/>
    </location>
</feature>
<organism evidence="8 9">
    <name type="scientific">Haloferula chungangensis</name>
    <dbReference type="NCBI Taxonomy" id="1048331"/>
    <lineage>
        <taxon>Bacteria</taxon>
        <taxon>Pseudomonadati</taxon>
        <taxon>Verrucomicrobiota</taxon>
        <taxon>Verrucomicrobiia</taxon>
        <taxon>Verrucomicrobiales</taxon>
        <taxon>Verrucomicrobiaceae</taxon>
        <taxon>Haloferula</taxon>
    </lineage>
</organism>
<dbReference type="SUPFAM" id="SSF103088">
    <property type="entry name" value="OmpA-like"/>
    <property type="match status" value="1"/>
</dbReference>
<dbReference type="Pfam" id="PF00691">
    <property type="entry name" value="OmpA"/>
    <property type="match status" value="1"/>
</dbReference>
<dbReference type="InterPro" id="IPR036737">
    <property type="entry name" value="OmpA-like_sf"/>
</dbReference>
<evidence type="ECO:0000313" key="9">
    <source>
        <dbReference type="Proteomes" id="UP001596472"/>
    </source>
</evidence>
<evidence type="ECO:0000259" key="7">
    <source>
        <dbReference type="PROSITE" id="PS51123"/>
    </source>
</evidence>
<keyword evidence="6" id="KW-0812">Transmembrane</keyword>
<gene>
    <name evidence="8" type="ORF">ACFQY0_09425</name>
</gene>
<protein>
    <submittedName>
        <fullName evidence="8">OmpA family protein</fullName>
    </submittedName>
</protein>
<feature type="compositionally biased region" description="Polar residues" evidence="5">
    <location>
        <begin position="411"/>
        <end position="424"/>
    </location>
</feature>
<sequence>MNRSQWPTLLIALIFGGAVTLFFLMRSARKEKAADPPVPVVIDREIEEEPAEVPDPIPALAADPADLPHDPASILEQAGVGMRSSSQSDLVEKISRALDEGDLAEFSQLIGSQALTPEAKRRLAELAGSGKLKLRKPKSAGEVGELQLNELTRWALYLDKAEPGRDRIFLDLKLEEGRWGVTQLVLPPAEGETVPQAQLVDSLGIVDAFLQAALRQEFELAKEFVDSSEVSDAKIAGLCILFEEGEYHLRREKPLRAMFQRDDTAGFLAHVVTIDGDEAAQFSVTVRQSEETKNWRLIEINLDQLLADYARRVAGGDVYYTPLVKNPKGGDTLVLYFDFDEGGLTRRTERQLQIVADILQTDPNKKLTISGHTDALGTEHYNDELSSKRAKSVRETLVRLGVKESQIVTVAKGQSQPRRPNFTKTGEDNPEGRRANRRTEIYLDF</sequence>
<feature type="region of interest" description="Disordered" evidence="5">
    <location>
        <begin position="411"/>
        <end position="438"/>
    </location>
</feature>
<dbReference type="Proteomes" id="UP001596472">
    <property type="component" value="Unassembled WGS sequence"/>
</dbReference>
<dbReference type="InterPro" id="IPR006665">
    <property type="entry name" value="OmpA-like"/>
</dbReference>